<feature type="transmembrane region" description="Helical" evidence="2">
    <location>
        <begin position="162"/>
        <end position="182"/>
    </location>
</feature>
<feature type="transmembrane region" description="Helical" evidence="2">
    <location>
        <begin position="106"/>
        <end position="129"/>
    </location>
</feature>
<accession>A0AAU7AQU7</accession>
<sequence>MSKGTRPIDAPEEVADVDWERRWGRPVGVLAILSVVGTIAAVPVAASDIARDFEKQNDKTVLINSGLSGDGQFTAMVLRVLCILVLIPFALYTFRAIRDRGNESYVRYIPILGLAAIAVVSISTAIGFLDQRDAGREFVALAEPMQTLARAEELTDDLTKSFAAYFNVFGGFLFGLWISMTAAELMRVGLTTRFLGLFGLGAGITTVIGSIFPFPISSALFIAWLGSVGVLAFGYWPGGRPLAWQTGRAESPMETEADGQFKRRGSESV</sequence>
<evidence type="ECO:0000256" key="1">
    <source>
        <dbReference type="SAM" id="MobiDB-lite"/>
    </source>
</evidence>
<feature type="transmembrane region" description="Helical" evidence="2">
    <location>
        <begin position="218"/>
        <end position="236"/>
    </location>
</feature>
<dbReference type="EMBL" id="CP114014">
    <property type="protein sequence ID" value="XAY04065.1"/>
    <property type="molecule type" value="Genomic_DNA"/>
</dbReference>
<dbReference type="Pfam" id="PF14329">
    <property type="entry name" value="DUF4386"/>
    <property type="match status" value="1"/>
</dbReference>
<dbReference type="AlphaFoldDB" id="A0AAU7AQU7"/>
<evidence type="ECO:0000313" key="3">
    <source>
        <dbReference type="EMBL" id="XAY04065.1"/>
    </source>
</evidence>
<name>A0AAU7AQU7_9ACTN</name>
<feature type="region of interest" description="Disordered" evidence="1">
    <location>
        <begin position="247"/>
        <end position="269"/>
    </location>
</feature>
<dbReference type="InterPro" id="IPR025495">
    <property type="entry name" value="DUF4386"/>
</dbReference>
<organism evidence="3">
    <name type="scientific">Paraconexibacter sp. AEG42_29</name>
    <dbReference type="NCBI Taxonomy" id="2997339"/>
    <lineage>
        <taxon>Bacteria</taxon>
        <taxon>Bacillati</taxon>
        <taxon>Actinomycetota</taxon>
        <taxon>Thermoleophilia</taxon>
        <taxon>Solirubrobacterales</taxon>
        <taxon>Paraconexibacteraceae</taxon>
        <taxon>Paraconexibacter</taxon>
    </lineage>
</organism>
<feature type="transmembrane region" description="Helical" evidence="2">
    <location>
        <begin position="27"/>
        <end position="46"/>
    </location>
</feature>
<gene>
    <name evidence="3" type="ORF">DSM112329_00891</name>
</gene>
<feature type="transmembrane region" description="Helical" evidence="2">
    <location>
        <begin position="194"/>
        <end position="212"/>
    </location>
</feature>
<protein>
    <recommendedName>
        <fullName evidence="4">DUF4386 domain-containing protein</fullName>
    </recommendedName>
</protein>
<keyword evidence="2" id="KW-0472">Membrane</keyword>
<keyword evidence="2" id="KW-1133">Transmembrane helix</keyword>
<feature type="transmembrane region" description="Helical" evidence="2">
    <location>
        <begin position="73"/>
        <end position="94"/>
    </location>
</feature>
<evidence type="ECO:0000256" key="2">
    <source>
        <dbReference type="SAM" id="Phobius"/>
    </source>
</evidence>
<feature type="compositionally biased region" description="Basic and acidic residues" evidence="1">
    <location>
        <begin position="259"/>
        <end position="269"/>
    </location>
</feature>
<evidence type="ECO:0008006" key="4">
    <source>
        <dbReference type="Google" id="ProtNLM"/>
    </source>
</evidence>
<proteinExistence type="predicted"/>
<keyword evidence="2" id="KW-0812">Transmembrane</keyword>
<reference evidence="3" key="1">
    <citation type="submission" date="2022-12" db="EMBL/GenBank/DDBJ databases">
        <title>Paraconexibacter alkalitolerans sp. nov. and Baekduia alba sp. nov., isolated from soil and emended description of the genera Paraconexibacter (Chun et al., 2020) and Baekduia (An et al., 2020).</title>
        <authorList>
            <person name="Vieira S."/>
            <person name="Huber K.J."/>
            <person name="Geppert A."/>
            <person name="Wolf J."/>
            <person name="Neumann-Schaal M."/>
            <person name="Muesken M."/>
            <person name="Overmann J."/>
        </authorList>
    </citation>
    <scope>NUCLEOTIDE SEQUENCE</scope>
    <source>
        <strain evidence="3">AEG42_29</strain>
    </source>
</reference>
<dbReference type="KEGG" id="parq:DSM112329_00891"/>
<dbReference type="RefSeq" id="WP_354700610.1">
    <property type="nucleotide sequence ID" value="NZ_CP114014.1"/>
</dbReference>